<dbReference type="OrthoDB" id="2410210at2759"/>
<comment type="caution">
    <text evidence="2">The sequence shown here is derived from an EMBL/GenBank/DDBJ whole genome shotgun (WGS) entry which is preliminary data.</text>
</comment>
<dbReference type="AlphaFoldDB" id="A0A9N8ZLI8"/>
<dbReference type="Proteomes" id="UP000789706">
    <property type="component" value="Unassembled WGS sequence"/>
</dbReference>
<evidence type="ECO:0000256" key="1">
    <source>
        <dbReference type="SAM" id="Phobius"/>
    </source>
</evidence>
<keyword evidence="3" id="KW-1185">Reference proteome</keyword>
<reference evidence="2" key="1">
    <citation type="submission" date="2021-06" db="EMBL/GenBank/DDBJ databases">
        <authorList>
            <person name="Kallberg Y."/>
            <person name="Tangrot J."/>
            <person name="Rosling A."/>
        </authorList>
    </citation>
    <scope>NUCLEOTIDE SEQUENCE</scope>
    <source>
        <strain evidence="2">AZ414A</strain>
    </source>
</reference>
<keyword evidence="1" id="KW-1133">Transmembrane helix</keyword>
<evidence type="ECO:0000313" key="3">
    <source>
        <dbReference type="Proteomes" id="UP000789706"/>
    </source>
</evidence>
<sequence length="318" mass="35964">MAKVLILIRAIQLLIILGIIALFGFNLKRNIDNLNVVTQSLGVITNTSLVPPAITLCLTEEIGYSFSISIYGNVVNQGENKEYLDTYPSDNEILVNLTGVVDKCWILSSPNKDAIILNPPPVNNVPDMNLTYTRNRPNNSNSTAPILINIFDPLELSTNFKYNRFLRLDPDVNRVVFFSRTQYKDIYGNITNDVVYNIVNEFRDPTPSTGNATSSIIIRPTVTTDVINTTWWTVLINSFTLIGVLFSSIYFPLIGAGKFRPWGFLYVLFNYYPVKEITKIEEEGRLSKGEDDTNSSRPGISEVLRLYLDKIEIAQYKR</sequence>
<protein>
    <submittedName>
        <fullName evidence="2">2646_t:CDS:1</fullName>
    </submittedName>
</protein>
<keyword evidence="1" id="KW-0812">Transmembrane</keyword>
<organism evidence="2 3">
    <name type="scientific">Diversispora eburnea</name>
    <dbReference type="NCBI Taxonomy" id="1213867"/>
    <lineage>
        <taxon>Eukaryota</taxon>
        <taxon>Fungi</taxon>
        <taxon>Fungi incertae sedis</taxon>
        <taxon>Mucoromycota</taxon>
        <taxon>Glomeromycotina</taxon>
        <taxon>Glomeromycetes</taxon>
        <taxon>Diversisporales</taxon>
        <taxon>Diversisporaceae</taxon>
        <taxon>Diversispora</taxon>
    </lineage>
</organism>
<accession>A0A9N8ZLI8</accession>
<name>A0A9N8ZLI8_9GLOM</name>
<proteinExistence type="predicted"/>
<keyword evidence="1" id="KW-0472">Membrane</keyword>
<evidence type="ECO:0000313" key="2">
    <source>
        <dbReference type="EMBL" id="CAG8499592.1"/>
    </source>
</evidence>
<dbReference type="EMBL" id="CAJVPK010000361">
    <property type="protein sequence ID" value="CAG8499592.1"/>
    <property type="molecule type" value="Genomic_DNA"/>
</dbReference>
<feature type="transmembrane region" description="Helical" evidence="1">
    <location>
        <begin position="231"/>
        <end position="253"/>
    </location>
</feature>
<gene>
    <name evidence="2" type="ORF">DEBURN_LOCUS4605</name>
</gene>
<feature type="transmembrane region" description="Helical" evidence="1">
    <location>
        <begin position="7"/>
        <end position="25"/>
    </location>
</feature>